<dbReference type="InterPro" id="IPR043831">
    <property type="entry name" value="DUF5808"/>
</dbReference>
<keyword evidence="3" id="KW-1185">Reference proteome</keyword>
<evidence type="ECO:0000313" key="3">
    <source>
        <dbReference type="Proteomes" id="UP001597114"/>
    </source>
</evidence>
<proteinExistence type="predicted"/>
<name>A0ABW4EZT5_9PSEU</name>
<dbReference type="Pfam" id="PF19124">
    <property type="entry name" value="DUF5808"/>
    <property type="match status" value="1"/>
</dbReference>
<feature type="domain" description="DUF5808" evidence="1">
    <location>
        <begin position="60"/>
        <end position="83"/>
    </location>
</feature>
<sequence>MAIGLDQFLAATGVALVGAAVLTELRKPAGERTWHGNVVGVPYDLRPPTMARMQASLWNPDNPALLVPQVFGVGWSVNLASLARPLGLAPQAAGAPAVAPGTNTAG</sequence>
<evidence type="ECO:0000259" key="1">
    <source>
        <dbReference type="Pfam" id="PF19124"/>
    </source>
</evidence>
<protein>
    <submittedName>
        <fullName evidence="2">DUF5808 domain-containing protein</fullName>
    </submittedName>
</protein>
<dbReference type="EMBL" id="JBHUCO010000024">
    <property type="protein sequence ID" value="MFD1520512.1"/>
    <property type="molecule type" value="Genomic_DNA"/>
</dbReference>
<accession>A0ABW4EZT5</accession>
<dbReference type="Proteomes" id="UP001597114">
    <property type="component" value="Unassembled WGS sequence"/>
</dbReference>
<dbReference type="RefSeq" id="WP_344727097.1">
    <property type="nucleotide sequence ID" value="NZ_BAAAUS010000043.1"/>
</dbReference>
<reference evidence="3" key="1">
    <citation type="journal article" date="2019" name="Int. J. Syst. Evol. Microbiol.">
        <title>The Global Catalogue of Microorganisms (GCM) 10K type strain sequencing project: providing services to taxonomists for standard genome sequencing and annotation.</title>
        <authorList>
            <consortium name="The Broad Institute Genomics Platform"/>
            <consortium name="The Broad Institute Genome Sequencing Center for Infectious Disease"/>
            <person name="Wu L."/>
            <person name="Ma J."/>
        </authorList>
    </citation>
    <scope>NUCLEOTIDE SEQUENCE [LARGE SCALE GENOMIC DNA]</scope>
    <source>
        <strain evidence="3">CCM 7043</strain>
    </source>
</reference>
<evidence type="ECO:0000313" key="2">
    <source>
        <dbReference type="EMBL" id="MFD1520512.1"/>
    </source>
</evidence>
<gene>
    <name evidence="2" type="ORF">ACFSJD_23655</name>
</gene>
<comment type="caution">
    <text evidence="2">The sequence shown here is derived from an EMBL/GenBank/DDBJ whole genome shotgun (WGS) entry which is preliminary data.</text>
</comment>
<organism evidence="2 3">
    <name type="scientific">Pseudonocardia yunnanensis</name>
    <dbReference type="NCBI Taxonomy" id="58107"/>
    <lineage>
        <taxon>Bacteria</taxon>
        <taxon>Bacillati</taxon>
        <taxon>Actinomycetota</taxon>
        <taxon>Actinomycetes</taxon>
        <taxon>Pseudonocardiales</taxon>
        <taxon>Pseudonocardiaceae</taxon>
        <taxon>Pseudonocardia</taxon>
    </lineage>
</organism>